<protein>
    <recommendedName>
        <fullName evidence="4">Ubiquitin-conjugating enzyme E2 J1</fullName>
    </recommendedName>
</protein>
<keyword evidence="1" id="KW-0472">Membrane</keyword>
<dbReference type="OrthoDB" id="1158011at2759"/>
<evidence type="ECO:0000256" key="1">
    <source>
        <dbReference type="SAM" id="Phobius"/>
    </source>
</evidence>
<evidence type="ECO:0000313" key="2">
    <source>
        <dbReference type="EMBL" id="KAF2899090.1"/>
    </source>
</evidence>
<gene>
    <name evidence="2" type="ORF">ILUMI_07079</name>
</gene>
<keyword evidence="1" id="KW-0812">Transmembrane</keyword>
<name>A0A8K0D439_IGNLU</name>
<accession>A0A8K0D439</accession>
<keyword evidence="3" id="KW-1185">Reference proteome</keyword>
<organism evidence="2 3">
    <name type="scientific">Ignelater luminosus</name>
    <name type="common">Cucubano</name>
    <name type="synonym">Pyrophorus luminosus</name>
    <dbReference type="NCBI Taxonomy" id="2038154"/>
    <lineage>
        <taxon>Eukaryota</taxon>
        <taxon>Metazoa</taxon>
        <taxon>Ecdysozoa</taxon>
        <taxon>Arthropoda</taxon>
        <taxon>Hexapoda</taxon>
        <taxon>Insecta</taxon>
        <taxon>Pterygota</taxon>
        <taxon>Neoptera</taxon>
        <taxon>Endopterygota</taxon>
        <taxon>Coleoptera</taxon>
        <taxon>Polyphaga</taxon>
        <taxon>Elateriformia</taxon>
        <taxon>Elateroidea</taxon>
        <taxon>Elateridae</taxon>
        <taxon>Agrypninae</taxon>
        <taxon>Pyrophorini</taxon>
        <taxon>Ignelater</taxon>
    </lineage>
</organism>
<evidence type="ECO:0000313" key="3">
    <source>
        <dbReference type="Proteomes" id="UP000801492"/>
    </source>
</evidence>
<dbReference type="Proteomes" id="UP000801492">
    <property type="component" value="Unassembled WGS sequence"/>
</dbReference>
<dbReference type="AlphaFoldDB" id="A0A8K0D439"/>
<keyword evidence="1" id="KW-1133">Transmembrane helix</keyword>
<comment type="caution">
    <text evidence="2">The sequence shown here is derived from an EMBL/GenBank/DDBJ whole genome shotgun (WGS) entry which is preliminary data.</text>
</comment>
<proteinExistence type="predicted"/>
<evidence type="ECO:0008006" key="4">
    <source>
        <dbReference type="Google" id="ProtNLM"/>
    </source>
</evidence>
<dbReference type="EMBL" id="VTPC01003051">
    <property type="protein sequence ID" value="KAF2899090.1"/>
    <property type="molecule type" value="Genomic_DNA"/>
</dbReference>
<feature type="transmembrane region" description="Helical" evidence="1">
    <location>
        <begin position="129"/>
        <end position="150"/>
    </location>
</feature>
<reference evidence="2" key="1">
    <citation type="submission" date="2019-08" db="EMBL/GenBank/DDBJ databases">
        <title>The genome of the North American firefly Photinus pyralis.</title>
        <authorList>
            <consortium name="Photinus pyralis genome working group"/>
            <person name="Fallon T.R."/>
            <person name="Sander Lower S.E."/>
            <person name="Weng J.-K."/>
        </authorList>
    </citation>
    <scope>NUCLEOTIDE SEQUENCE</scope>
    <source>
        <strain evidence="2">TRF0915ILg1</strain>
        <tissue evidence="2">Whole body</tissue>
    </source>
</reference>
<sequence>MPTPAAGTIGSLDYTKEERQVLAKRSKTWECNVCGMIADKLSTVKSTIATPLTQEETSLISQIALKAEEETAKNSSKVEVGEPESEIETIVTSGVLRQRGVTNEPNRDDSFIPDELLRASIERTNKDKLWSAVIWVLISLIVLLVIRRFFFL</sequence>